<proteinExistence type="predicted"/>
<evidence type="ECO:0000313" key="2">
    <source>
        <dbReference type="Proteomes" id="UP000227088"/>
    </source>
</evidence>
<accession>A0A1Y5HZC2</accession>
<evidence type="ECO:0008006" key="3">
    <source>
        <dbReference type="Google" id="ProtNLM"/>
    </source>
</evidence>
<dbReference type="EMBL" id="MABE01000137">
    <property type="protein sequence ID" value="OUS41153.1"/>
    <property type="molecule type" value="Genomic_DNA"/>
</dbReference>
<name>A0A1Y5HZC2_OLEAN</name>
<comment type="caution">
    <text evidence="1">The sequence shown here is derived from an EMBL/GenBank/DDBJ whole genome shotgun (WGS) entry which is preliminary data.</text>
</comment>
<dbReference type="Proteomes" id="UP000227088">
    <property type="component" value="Unassembled WGS sequence"/>
</dbReference>
<dbReference type="AlphaFoldDB" id="A0A1Y5HZC2"/>
<evidence type="ECO:0000313" key="1">
    <source>
        <dbReference type="EMBL" id="OUS41153.1"/>
    </source>
</evidence>
<sequence>MNTFAKVTISIVTILLAACGPSKEELARLELLSQEQARIAAEQAQKEARERNKRIDSRLVSASEHWTSKDYLTEAEVQALFSSQDQRFAGLTDAELEQQNTYYINYPLQAARYQYKKGFHPFNIVGIRSLPNSGPYSSLFPDEAADYAPGHSAKSVVEFTLHQDSEKNRLGQDVLMKNGHRWVATVLNFKNYPALKPTNRDWQWIPGVFEDIKWQATPEKTHAQTEGRALKVQLGLRFCTLADRCYSNIDYQGHPTHAVRAEVISILVGNSDTGEILAKFVREIE</sequence>
<protein>
    <recommendedName>
        <fullName evidence="3">Lipoprotein</fullName>
    </recommendedName>
</protein>
<reference evidence="2" key="1">
    <citation type="journal article" date="2017" name="Proc. Natl. Acad. Sci. U.S.A.">
        <title>Simulation of Deepwater Horizon oil plume reveals substrate specialization within a complex community of hydrocarbon degraders.</title>
        <authorList>
            <person name="Hu P."/>
            <person name="Dubinsky E.A."/>
            <person name="Probst A.J."/>
            <person name="Wang J."/>
            <person name="Sieber C.M.K."/>
            <person name="Tom L.M."/>
            <person name="Gardinali P."/>
            <person name="Banfield J.F."/>
            <person name="Atlas R.M."/>
            <person name="Andersen G.L."/>
        </authorList>
    </citation>
    <scope>NUCLEOTIDE SEQUENCE [LARGE SCALE GENOMIC DNA]</scope>
</reference>
<gene>
    <name evidence="1" type="ORF">A9R00_02395</name>
</gene>
<dbReference type="PROSITE" id="PS51257">
    <property type="entry name" value="PROKAR_LIPOPROTEIN"/>
    <property type="match status" value="1"/>
</dbReference>
<organism evidence="1 2">
    <name type="scientific">Oleispira antarctica</name>
    <dbReference type="NCBI Taxonomy" id="188908"/>
    <lineage>
        <taxon>Bacteria</taxon>
        <taxon>Pseudomonadati</taxon>
        <taxon>Pseudomonadota</taxon>
        <taxon>Gammaproteobacteria</taxon>
        <taxon>Oceanospirillales</taxon>
        <taxon>Oceanospirillaceae</taxon>
        <taxon>Oleispira</taxon>
    </lineage>
</organism>